<feature type="transmembrane region" description="Helical" evidence="11">
    <location>
        <begin position="12"/>
        <end position="32"/>
    </location>
</feature>
<organism evidence="12 13">
    <name type="scientific">Leishmania martiniquensis</name>
    <dbReference type="NCBI Taxonomy" id="1580590"/>
    <lineage>
        <taxon>Eukaryota</taxon>
        <taxon>Discoba</taxon>
        <taxon>Euglenozoa</taxon>
        <taxon>Kinetoplastea</taxon>
        <taxon>Metakinetoplastina</taxon>
        <taxon>Trypanosomatida</taxon>
        <taxon>Trypanosomatidae</taxon>
        <taxon>Leishmaniinae</taxon>
        <taxon>Leishmania</taxon>
    </lineage>
</organism>
<keyword evidence="9 11" id="KW-1133">Transmembrane helix</keyword>
<feature type="transmembrane region" description="Helical" evidence="11">
    <location>
        <begin position="313"/>
        <end position="334"/>
    </location>
</feature>
<feature type="transmembrane region" description="Helical" evidence="11">
    <location>
        <begin position="116"/>
        <end position="134"/>
    </location>
</feature>
<sequence length="432" mass="49031">MKNVTWMDRQSIRALLLYGGLVRLVLLIYAGFHDCHFRVKYTDIDYTIVVDGAREVLNGGTPFDRTTYRYTPLLAVLVLPAVLIAHPLGKVLFTLSDLGAAYYCFRILLRFSTERSAKWMVAIFILWNPVVLNVSTRGNSDMLICFLSMGVLAKFVEGRYFVAAAILGFAVHVKIYPVIYALPLVLGVWEGAKSCRFWSRLAHTAHVVVGCGFWFTAAFAVPTYACYVVYGQQYLDEAFLYHIHREDHRHNFSPYWLLMYLNMGRRNLGVGRDHSAGLFAFLPQLAVLGYASWKLRTNVAHAFCIETILFVAFNKVCTVQYFVWFLPFLGFVFCEPAPRTRLARTPVSPKPKGLPLLWSVAPVLLWSLTIPLWVCAAYPLEFGGENHYGRLWIVSCLFYLATVGLAAWLGRLCCRNSMSFAMKDVSLARKAF</sequence>
<dbReference type="Proteomes" id="UP000673552">
    <property type="component" value="Unassembled WGS sequence"/>
</dbReference>
<dbReference type="PANTHER" id="PTHR12886:SF0">
    <property type="entry name" value="GPI MANNOSYLTRANSFERASE 1"/>
    <property type="match status" value="1"/>
</dbReference>
<reference evidence="13" key="1">
    <citation type="journal article" date="2021" name="Microbiol. Resour. Announc.">
        <title>LGAAP: Leishmaniinae Genome Assembly and Annotation Pipeline.</title>
        <authorList>
            <person name="Almutairi H."/>
            <person name="Urbaniak M.D."/>
            <person name="Bates M.D."/>
            <person name="Jariyapan N."/>
            <person name="Kwakye-Nuako G."/>
            <person name="Thomaz-Soccol V."/>
            <person name="Al-Salem W.S."/>
            <person name="Dillon R.J."/>
            <person name="Bates P.A."/>
            <person name="Gatherer D."/>
        </authorList>
    </citation>
    <scope>NUCLEOTIDE SEQUENCE [LARGE SCALE GENOMIC DNA]</scope>
</reference>
<feature type="transmembrane region" description="Helical" evidence="11">
    <location>
        <begin position="140"/>
        <end position="156"/>
    </location>
</feature>
<evidence type="ECO:0000256" key="10">
    <source>
        <dbReference type="ARBA" id="ARBA00023136"/>
    </source>
</evidence>
<evidence type="ECO:0000313" key="12">
    <source>
        <dbReference type="EMBL" id="KAG5472420.1"/>
    </source>
</evidence>
<evidence type="ECO:0000256" key="1">
    <source>
        <dbReference type="ARBA" id="ARBA00004477"/>
    </source>
</evidence>
<evidence type="ECO:0000256" key="8">
    <source>
        <dbReference type="ARBA" id="ARBA00022824"/>
    </source>
</evidence>
<feature type="transmembrane region" description="Helical" evidence="11">
    <location>
        <begin position="355"/>
        <end position="380"/>
    </location>
</feature>
<keyword evidence="8 11" id="KW-0256">Endoplasmic reticulum</keyword>
<feature type="transmembrane region" description="Helical" evidence="11">
    <location>
        <begin position="206"/>
        <end position="230"/>
    </location>
</feature>
<protein>
    <recommendedName>
        <fullName evidence="11">GPI mannosyltransferase 1</fullName>
        <ecNumber evidence="11">2.4.1.-</ecNumber>
    </recommendedName>
    <alternativeName>
        <fullName evidence="11">GPI mannosyltransferase I</fullName>
    </alternativeName>
</protein>
<dbReference type="UniPathway" id="UPA00196"/>
<keyword evidence="5 11" id="KW-0328">Glycosyltransferase</keyword>
<dbReference type="GO" id="GO:0051751">
    <property type="term" value="F:alpha-1,4-mannosyltransferase activity"/>
    <property type="evidence" value="ECO:0007669"/>
    <property type="project" value="InterPro"/>
</dbReference>
<evidence type="ECO:0000313" key="13">
    <source>
        <dbReference type="Proteomes" id="UP000673552"/>
    </source>
</evidence>
<dbReference type="RefSeq" id="XP_067176720.1">
    <property type="nucleotide sequence ID" value="XM_067321352.1"/>
</dbReference>
<evidence type="ECO:0000256" key="6">
    <source>
        <dbReference type="ARBA" id="ARBA00022679"/>
    </source>
</evidence>
<evidence type="ECO:0000256" key="11">
    <source>
        <dbReference type="RuleBase" id="RU365064"/>
    </source>
</evidence>
<evidence type="ECO:0000256" key="3">
    <source>
        <dbReference type="ARBA" id="ARBA00011071"/>
    </source>
</evidence>
<evidence type="ECO:0000256" key="5">
    <source>
        <dbReference type="ARBA" id="ARBA00022676"/>
    </source>
</evidence>
<proteinExistence type="inferred from homology"/>
<feature type="transmembrane region" description="Helical" evidence="11">
    <location>
        <begin position="73"/>
        <end position="95"/>
    </location>
</feature>
<keyword evidence="7 11" id="KW-0812">Transmembrane</keyword>
<keyword evidence="6 11" id="KW-0808">Transferase</keyword>
<dbReference type="KEGG" id="lmat:92513864"/>
<keyword evidence="4 11" id="KW-0337">GPI-anchor biosynthesis</keyword>
<dbReference type="GO" id="GO:0005789">
    <property type="term" value="C:endoplasmic reticulum membrane"/>
    <property type="evidence" value="ECO:0007669"/>
    <property type="project" value="UniProtKB-SubCell"/>
</dbReference>
<keyword evidence="13" id="KW-1185">Reference proteome</keyword>
<comment type="pathway">
    <text evidence="2 11">Glycolipid biosynthesis; glycosylphosphatidylinositol-anchor biosynthesis.</text>
</comment>
<dbReference type="EMBL" id="JAFEUZ010000030">
    <property type="protein sequence ID" value="KAG5472420.1"/>
    <property type="molecule type" value="Genomic_DNA"/>
</dbReference>
<accession>A0A836H8P2</accession>
<feature type="transmembrane region" description="Helical" evidence="11">
    <location>
        <begin position="163"/>
        <end position="186"/>
    </location>
</feature>
<evidence type="ECO:0000256" key="2">
    <source>
        <dbReference type="ARBA" id="ARBA00004687"/>
    </source>
</evidence>
<dbReference type="InterPro" id="IPR007704">
    <property type="entry name" value="PIG-M"/>
</dbReference>
<dbReference type="GO" id="GO:0006506">
    <property type="term" value="P:GPI anchor biosynthetic process"/>
    <property type="evidence" value="ECO:0007669"/>
    <property type="project" value="UniProtKB-UniPathway"/>
</dbReference>
<comment type="caution">
    <text evidence="12">The sequence shown here is derived from an EMBL/GenBank/DDBJ whole genome shotgun (WGS) entry which is preliminary data.</text>
</comment>
<comment type="function">
    <text evidence="11">Catalytic subunit of the glycosylphosphatidylinositol-mannosyltransferase I complex which catalyzes the transfer of the first mannose, via an alpha-1,4 bond from a dolichol-phosphate-mannose (Dol-P-Man) to the glucosaminyl acyl phosphatidylinositol (GlcN-(acyl)PI) intermediate to generate alpha-D-Man-(1-&gt;4)-alpha-D-GlcN-(1-&gt;6)-(1-radyl,2-acyl-sn-glycero-3-phospho)-2-acyl-inositol and participates in the sixth step of the glycosylphosphatidylinositol-anchor biosynthesis.</text>
</comment>
<dbReference type="OrthoDB" id="1741594at2759"/>
<dbReference type="GO" id="GO:0004376">
    <property type="term" value="F:GPI mannosyltransferase activity"/>
    <property type="evidence" value="ECO:0007669"/>
    <property type="project" value="InterPro"/>
</dbReference>
<evidence type="ECO:0000256" key="7">
    <source>
        <dbReference type="ARBA" id="ARBA00022692"/>
    </source>
</evidence>
<dbReference type="GeneID" id="92513864"/>
<keyword evidence="10 11" id="KW-0472">Membrane</keyword>
<feature type="transmembrane region" description="Helical" evidence="11">
    <location>
        <begin position="392"/>
        <end position="414"/>
    </location>
</feature>
<dbReference type="GO" id="GO:1990529">
    <property type="term" value="C:glycosylphosphatidylinositol-mannosyltransferase I complex"/>
    <property type="evidence" value="ECO:0007669"/>
    <property type="project" value="TreeGrafter"/>
</dbReference>
<comment type="similarity">
    <text evidence="3 11">Belongs to the PIGM family.</text>
</comment>
<evidence type="ECO:0000256" key="4">
    <source>
        <dbReference type="ARBA" id="ARBA00022502"/>
    </source>
</evidence>
<comment type="subcellular location">
    <subcellularLocation>
        <location evidence="1 11">Endoplasmic reticulum membrane</location>
        <topology evidence="1 11">Multi-pass membrane protein</topology>
    </subcellularLocation>
</comment>
<evidence type="ECO:0000256" key="9">
    <source>
        <dbReference type="ARBA" id="ARBA00022989"/>
    </source>
</evidence>
<reference evidence="13" key="2">
    <citation type="journal article" date="2021" name="Sci. Data">
        <title>Chromosome-scale genome sequencing, assembly and annotation of six genomes from subfamily Leishmaniinae.</title>
        <authorList>
            <person name="Almutairi H."/>
            <person name="Urbaniak M.D."/>
            <person name="Bates M.D."/>
            <person name="Jariyapan N."/>
            <person name="Kwakye-Nuako G."/>
            <person name="Thomaz Soccol V."/>
            <person name="Al-Salem W.S."/>
            <person name="Dillon R.J."/>
            <person name="Bates P.A."/>
            <person name="Gatherer D."/>
        </authorList>
    </citation>
    <scope>NUCLEOTIDE SEQUENCE [LARGE SCALE GENOMIC DNA]</scope>
</reference>
<name>A0A836H8P2_9TRYP</name>
<dbReference type="AlphaFoldDB" id="A0A836H8P2"/>
<dbReference type="Pfam" id="PF05007">
    <property type="entry name" value="Mannosyl_trans"/>
    <property type="match status" value="1"/>
</dbReference>
<gene>
    <name evidence="12" type="ORF">LSCM1_03819</name>
</gene>
<dbReference type="EC" id="2.4.1.-" evidence="11"/>
<dbReference type="PANTHER" id="PTHR12886">
    <property type="entry name" value="PIG-M MANNOSYLTRANSFERASE"/>
    <property type="match status" value="1"/>
</dbReference>